<dbReference type="EMBL" id="CP000804">
    <property type="protein sequence ID" value="ABU58720.1"/>
    <property type="molecule type" value="Genomic_DNA"/>
</dbReference>
<protein>
    <submittedName>
        <fullName evidence="1">Uncharacterized protein</fullName>
    </submittedName>
</protein>
<organism evidence="1 2">
    <name type="scientific">Roseiflexus castenholzii (strain DSM 13941 / HLO8)</name>
    <dbReference type="NCBI Taxonomy" id="383372"/>
    <lineage>
        <taxon>Bacteria</taxon>
        <taxon>Bacillati</taxon>
        <taxon>Chloroflexota</taxon>
        <taxon>Chloroflexia</taxon>
        <taxon>Chloroflexales</taxon>
        <taxon>Roseiflexineae</taxon>
        <taxon>Roseiflexaceae</taxon>
        <taxon>Roseiflexus</taxon>
    </lineage>
</organism>
<evidence type="ECO:0000313" key="1">
    <source>
        <dbReference type="EMBL" id="ABU58720.1"/>
    </source>
</evidence>
<dbReference type="eggNOG" id="ENOG50339XX">
    <property type="taxonomic scope" value="Bacteria"/>
</dbReference>
<dbReference type="OrthoDB" id="3694481at2"/>
<dbReference type="AlphaFoldDB" id="A7NMF8"/>
<dbReference type="HOGENOM" id="CLU_2261711_0_0_0"/>
<proteinExistence type="predicted"/>
<sequence>MSDQPLHTLQLRHRHASGAEEWSCPHCGRRLLIHLAPVRRRTVLAQGDPSALHVGGGGSRQTMHAPLRLKPTRHLPAIPDEPGHIPVTDALLPWIRWMDQAGL</sequence>
<dbReference type="Proteomes" id="UP000000263">
    <property type="component" value="Chromosome"/>
</dbReference>
<keyword evidence="2" id="KW-1185">Reference proteome</keyword>
<gene>
    <name evidence="1" type="ordered locus">Rcas_2648</name>
</gene>
<name>A7NMF8_ROSCS</name>
<reference evidence="1 2" key="1">
    <citation type="submission" date="2007-08" db="EMBL/GenBank/DDBJ databases">
        <title>Complete sequence of Roseiflexus castenholzii DSM 13941.</title>
        <authorList>
            <consortium name="US DOE Joint Genome Institute"/>
            <person name="Copeland A."/>
            <person name="Lucas S."/>
            <person name="Lapidus A."/>
            <person name="Barry K."/>
            <person name="Glavina del Rio T."/>
            <person name="Dalin E."/>
            <person name="Tice H."/>
            <person name="Pitluck S."/>
            <person name="Thompson L.S."/>
            <person name="Brettin T."/>
            <person name="Bruce D."/>
            <person name="Detter J.C."/>
            <person name="Han C."/>
            <person name="Tapia R."/>
            <person name="Schmutz J."/>
            <person name="Larimer F."/>
            <person name="Land M."/>
            <person name="Hauser L."/>
            <person name="Kyrpides N."/>
            <person name="Mikhailova N."/>
            <person name="Bryant D.A."/>
            <person name="Hanada S."/>
            <person name="Tsukatani Y."/>
            <person name="Richardson P."/>
        </authorList>
    </citation>
    <scope>NUCLEOTIDE SEQUENCE [LARGE SCALE GENOMIC DNA]</scope>
    <source>
        <strain evidence="2">DSM 13941 / HLO8</strain>
    </source>
</reference>
<evidence type="ECO:0000313" key="2">
    <source>
        <dbReference type="Proteomes" id="UP000000263"/>
    </source>
</evidence>
<accession>A7NMF8</accession>
<dbReference type="RefSeq" id="WP_012121144.1">
    <property type="nucleotide sequence ID" value="NC_009767.1"/>
</dbReference>
<dbReference type="KEGG" id="rca:Rcas_2648"/>